<organism evidence="1 2">
    <name type="scientific">Pocillopora damicornis</name>
    <name type="common">Cauliflower coral</name>
    <name type="synonym">Millepora damicornis</name>
    <dbReference type="NCBI Taxonomy" id="46731"/>
    <lineage>
        <taxon>Eukaryota</taxon>
        <taxon>Metazoa</taxon>
        <taxon>Cnidaria</taxon>
        <taxon>Anthozoa</taxon>
        <taxon>Hexacorallia</taxon>
        <taxon>Scleractinia</taxon>
        <taxon>Astrocoeniina</taxon>
        <taxon>Pocilloporidae</taxon>
        <taxon>Pocillopora</taxon>
    </lineage>
</organism>
<keyword evidence="2" id="KW-1185">Reference proteome</keyword>
<dbReference type="AlphaFoldDB" id="A0A3M6TP30"/>
<proteinExistence type="predicted"/>
<dbReference type="Proteomes" id="UP000275408">
    <property type="component" value="Unassembled WGS sequence"/>
</dbReference>
<accession>A0A3M6TP30</accession>
<protein>
    <submittedName>
        <fullName evidence="1">Uncharacterized protein</fullName>
    </submittedName>
</protein>
<comment type="caution">
    <text evidence="1">The sequence shown here is derived from an EMBL/GenBank/DDBJ whole genome shotgun (WGS) entry which is preliminary data.</text>
</comment>
<reference evidence="1 2" key="1">
    <citation type="journal article" date="2018" name="Sci. Rep.">
        <title>Comparative analysis of the Pocillopora damicornis genome highlights role of immune system in coral evolution.</title>
        <authorList>
            <person name="Cunning R."/>
            <person name="Bay R.A."/>
            <person name="Gillette P."/>
            <person name="Baker A.C."/>
            <person name="Traylor-Knowles N."/>
        </authorList>
    </citation>
    <scope>NUCLEOTIDE SEQUENCE [LARGE SCALE GENOMIC DNA]</scope>
    <source>
        <strain evidence="1">RSMAS</strain>
        <tissue evidence="1">Whole animal</tissue>
    </source>
</reference>
<gene>
    <name evidence="1" type="ORF">pdam_00009738</name>
</gene>
<name>A0A3M6TP30_POCDA</name>
<feature type="non-terminal residue" evidence="1">
    <location>
        <position position="83"/>
    </location>
</feature>
<sequence length="83" mass="9705">MTEKLCEELAFPALFTEGRFGYTAEQQIKLSPVKLQHHSGQFATNPEYLFFAQFIIEEKKCLTAATLPLRKFMILSWYHHIII</sequence>
<evidence type="ECO:0000313" key="1">
    <source>
        <dbReference type="EMBL" id="RMX43167.1"/>
    </source>
</evidence>
<evidence type="ECO:0000313" key="2">
    <source>
        <dbReference type="Proteomes" id="UP000275408"/>
    </source>
</evidence>
<dbReference type="EMBL" id="RCHS01003241">
    <property type="protein sequence ID" value="RMX43167.1"/>
    <property type="molecule type" value="Genomic_DNA"/>
</dbReference>